<keyword evidence="4 13" id="KW-1134">Transmembrane beta strand</keyword>
<dbReference type="GO" id="GO:0009279">
    <property type="term" value="C:cell outer membrane"/>
    <property type="evidence" value="ECO:0007669"/>
    <property type="project" value="UniProtKB-SubCell"/>
</dbReference>
<evidence type="ECO:0000256" key="14">
    <source>
        <dbReference type="RuleBase" id="RU003357"/>
    </source>
</evidence>
<evidence type="ECO:0000313" key="17">
    <source>
        <dbReference type="Proteomes" id="UP000266313"/>
    </source>
</evidence>
<dbReference type="PROSITE" id="PS52016">
    <property type="entry name" value="TONB_DEPENDENT_REC_3"/>
    <property type="match status" value="1"/>
</dbReference>
<dbReference type="Gene3D" id="3.55.50.30">
    <property type="match status" value="1"/>
</dbReference>
<keyword evidence="12 13" id="KW-0998">Cell outer membrane</keyword>
<evidence type="ECO:0000256" key="13">
    <source>
        <dbReference type="PROSITE-ProRule" id="PRU01360"/>
    </source>
</evidence>
<dbReference type="InterPro" id="IPR036942">
    <property type="entry name" value="Beta-barrel_TonB_sf"/>
</dbReference>
<keyword evidence="5" id="KW-0410">Iron transport</keyword>
<keyword evidence="17" id="KW-1185">Reference proteome</keyword>
<evidence type="ECO:0000256" key="9">
    <source>
        <dbReference type="ARBA" id="ARBA00023077"/>
    </source>
</evidence>
<sequence length="815" mass="90078">MKNKNNRHPGRDTNLSIAVSKSRKCPSLTTRTWIALAMLCATGAPTVAADEETPQSRHYAIAAQPLGDALTEFADQSEIKLIFDADLVRGLRSSPLSGTLTPEQGLRKLLDGTGFGYRFIAPGTVTLERLARPVAKPKAVPQPRSNGDESVELSIVSVIDQAEPQSLTTPSIEESQEKLERVPGGTTLIEGERIKEGAAVTVNDALAYTPGVYVGDRTTGVAGGSRLSIRGSDVNSLISPIRGVKILRDGLPFTNANGSTDIETINLDAIHHIEVYRGATALEYGASNLGGALNFVTPTGYTSDPLRVGMTLGTNGYVKPQVSGGGVLGNGWDAFGSFSYIEFNGNRKHNEQELFYGYGNLGYRWNDRHETRLHVDLQDFDYEGVSAITKKQLKKDAHRNSSTGVPPTGFPAYRVDLRHTMLLNDGDRLDIGAYYFSKDFSFSFSNFGFFRDSWQDAGLSWRHQINGHLFGLKNRVIWGGLAQWQWINDRDFNVVNGKRGSLRFNERDEWNNVEAYVEDQLALTDAFTLVLGGQINYRKAAYEHRFGALSEGQPEQADQDFFNFNPKLGFTWQPLPEMQVYGNLSRSAEPPPLGNLSDIFLRPRRVSQTASTIEIGTRGGNERFKWDFAFYHAWLNNEILVVPNPQNPTSFTTTNAGNTQHTGIELGLEGVVPLGLMASDDHIRLRGSYTWSNFHFDDDPVLKDNRLPGIPEHNARFEALYQHPAGFYIGPNLTAVSSNWVDFTNTLAADAYALLGARVGWDDGKHWKVFVDGRNLTNERYAASVFVTGDAGGQDVAQFNPGATRMVFGGFEYRY</sequence>
<dbReference type="Proteomes" id="UP000266313">
    <property type="component" value="Chromosome"/>
</dbReference>
<feature type="domain" description="Secretin/TonB short N-terminal" evidence="15">
    <location>
        <begin position="79"/>
        <end position="130"/>
    </location>
</feature>
<accession>A0A286P3D4</accession>
<evidence type="ECO:0000259" key="15">
    <source>
        <dbReference type="SMART" id="SM00965"/>
    </source>
</evidence>
<dbReference type="InterPro" id="IPR039426">
    <property type="entry name" value="TonB-dep_rcpt-like"/>
</dbReference>
<dbReference type="RefSeq" id="WP_119627997.1">
    <property type="nucleotide sequence ID" value="NZ_AP017928.1"/>
</dbReference>
<dbReference type="SMART" id="SM00965">
    <property type="entry name" value="STN"/>
    <property type="match status" value="1"/>
</dbReference>
<evidence type="ECO:0000256" key="3">
    <source>
        <dbReference type="ARBA" id="ARBA00022448"/>
    </source>
</evidence>
<evidence type="ECO:0000256" key="5">
    <source>
        <dbReference type="ARBA" id="ARBA00022496"/>
    </source>
</evidence>
<dbReference type="OrthoDB" id="9760620at2"/>
<evidence type="ECO:0000256" key="7">
    <source>
        <dbReference type="ARBA" id="ARBA00022729"/>
    </source>
</evidence>
<keyword evidence="5" id="KW-0406">Ion transport</keyword>
<dbReference type="InterPro" id="IPR011662">
    <property type="entry name" value="Secretin/TonB_short_N"/>
</dbReference>
<organism evidence="16 17">
    <name type="scientific">Methylocaldum marinum</name>
    <dbReference type="NCBI Taxonomy" id="1432792"/>
    <lineage>
        <taxon>Bacteria</taxon>
        <taxon>Pseudomonadati</taxon>
        <taxon>Pseudomonadota</taxon>
        <taxon>Gammaproteobacteria</taxon>
        <taxon>Methylococcales</taxon>
        <taxon>Methylococcaceae</taxon>
        <taxon>Methylocaldum</taxon>
    </lineage>
</organism>
<keyword evidence="11 16" id="KW-0675">Receptor</keyword>
<evidence type="ECO:0000256" key="11">
    <source>
        <dbReference type="ARBA" id="ARBA00023170"/>
    </source>
</evidence>
<dbReference type="CDD" id="cd01347">
    <property type="entry name" value="ligand_gated_channel"/>
    <property type="match status" value="1"/>
</dbReference>
<evidence type="ECO:0000313" key="16">
    <source>
        <dbReference type="EMBL" id="BBA32156.1"/>
    </source>
</evidence>
<dbReference type="AlphaFoldDB" id="A0A286P3D4"/>
<evidence type="ECO:0000256" key="8">
    <source>
        <dbReference type="ARBA" id="ARBA00023004"/>
    </source>
</evidence>
<evidence type="ECO:0000256" key="4">
    <source>
        <dbReference type="ARBA" id="ARBA00022452"/>
    </source>
</evidence>
<dbReference type="SUPFAM" id="SSF56935">
    <property type="entry name" value="Porins"/>
    <property type="match status" value="1"/>
</dbReference>
<reference evidence="16 17" key="1">
    <citation type="submission" date="2016-12" db="EMBL/GenBank/DDBJ databases">
        <title>Genome sequencing of Methylocaldum marinum.</title>
        <authorList>
            <person name="Takeuchi M."/>
            <person name="Kamagata Y."/>
            <person name="Hiraoka S."/>
            <person name="Oshima K."/>
            <person name="Hattori M."/>
            <person name="Iwasaki W."/>
        </authorList>
    </citation>
    <scope>NUCLEOTIDE SEQUENCE [LARGE SCALE GENOMIC DNA]</scope>
    <source>
        <strain evidence="16 17">S8</strain>
    </source>
</reference>
<keyword evidence="7" id="KW-0732">Signal</keyword>
<keyword evidence="3 13" id="KW-0813">Transport</keyword>
<comment type="similarity">
    <text evidence="2">Belongs to the TonB-dependent receptor family. Hemoglobin/haptoglobin binding protein subfamily.</text>
</comment>
<proteinExistence type="inferred from homology"/>
<dbReference type="Gene3D" id="2.170.130.10">
    <property type="entry name" value="TonB-dependent receptor, plug domain"/>
    <property type="match status" value="1"/>
</dbReference>
<dbReference type="InterPro" id="IPR000531">
    <property type="entry name" value="Beta-barrel_TonB"/>
</dbReference>
<evidence type="ECO:0000256" key="12">
    <source>
        <dbReference type="ARBA" id="ARBA00023237"/>
    </source>
</evidence>
<protein>
    <submittedName>
        <fullName evidence="16">TonB-dependent receptor protein</fullName>
    </submittedName>
</protein>
<gene>
    <name evidence="16" type="ORF">sS8_0188</name>
</gene>
<keyword evidence="8" id="KW-0408">Iron</keyword>
<dbReference type="EMBL" id="AP017928">
    <property type="protein sequence ID" value="BBA32156.1"/>
    <property type="molecule type" value="Genomic_DNA"/>
</dbReference>
<dbReference type="PANTHER" id="PTHR30069:SF29">
    <property type="entry name" value="HEMOGLOBIN AND HEMOGLOBIN-HAPTOGLOBIN-BINDING PROTEIN 1-RELATED"/>
    <property type="match status" value="1"/>
</dbReference>
<dbReference type="Gene3D" id="2.40.170.20">
    <property type="entry name" value="TonB-dependent receptor, beta-barrel domain"/>
    <property type="match status" value="1"/>
</dbReference>
<dbReference type="PANTHER" id="PTHR30069">
    <property type="entry name" value="TONB-DEPENDENT OUTER MEMBRANE RECEPTOR"/>
    <property type="match status" value="1"/>
</dbReference>
<dbReference type="Pfam" id="PF00593">
    <property type="entry name" value="TonB_dep_Rec_b-barrel"/>
    <property type="match status" value="1"/>
</dbReference>
<dbReference type="GO" id="GO:0015344">
    <property type="term" value="F:siderophore uptake transmembrane transporter activity"/>
    <property type="evidence" value="ECO:0007669"/>
    <property type="project" value="TreeGrafter"/>
</dbReference>
<keyword evidence="6 13" id="KW-0812">Transmembrane</keyword>
<keyword evidence="10 13" id="KW-0472">Membrane</keyword>
<dbReference type="InterPro" id="IPR012910">
    <property type="entry name" value="Plug_dom"/>
</dbReference>
<name>A0A286P3D4_9GAMM</name>
<dbReference type="Pfam" id="PF07715">
    <property type="entry name" value="Plug"/>
    <property type="match status" value="1"/>
</dbReference>
<dbReference type="KEGG" id="mmai:sS8_0188"/>
<evidence type="ECO:0000256" key="2">
    <source>
        <dbReference type="ARBA" id="ARBA00008143"/>
    </source>
</evidence>
<dbReference type="Pfam" id="PF07660">
    <property type="entry name" value="STN"/>
    <property type="match status" value="1"/>
</dbReference>
<evidence type="ECO:0000256" key="6">
    <source>
        <dbReference type="ARBA" id="ARBA00022692"/>
    </source>
</evidence>
<evidence type="ECO:0000256" key="10">
    <source>
        <dbReference type="ARBA" id="ARBA00023136"/>
    </source>
</evidence>
<evidence type="ECO:0000256" key="1">
    <source>
        <dbReference type="ARBA" id="ARBA00004571"/>
    </source>
</evidence>
<dbReference type="InterPro" id="IPR037066">
    <property type="entry name" value="Plug_dom_sf"/>
</dbReference>
<dbReference type="GO" id="GO:0044718">
    <property type="term" value="P:siderophore transmembrane transport"/>
    <property type="evidence" value="ECO:0007669"/>
    <property type="project" value="TreeGrafter"/>
</dbReference>
<keyword evidence="9 14" id="KW-0798">TonB box</keyword>
<comment type="subcellular location">
    <subcellularLocation>
        <location evidence="1 13">Cell outer membrane</location>
        <topology evidence="1 13">Multi-pass membrane protein</topology>
    </subcellularLocation>
</comment>